<dbReference type="AlphaFoldDB" id="A0A8J8NST1"/>
<dbReference type="Proteomes" id="UP000785679">
    <property type="component" value="Unassembled WGS sequence"/>
</dbReference>
<dbReference type="PANTHER" id="PTHR12170">
    <property type="entry name" value="MACROPHAGE ERYTHROBLAST ATTACHER-RELATED"/>
    <property type="match status" value="1"/>
</dbReference>
<dbReference type="PROSITE" id="PS50896">
    <property type="entry name" value="LISH"/>
    <property type="match status" value="1"/>
</dbReference>
<dbReference type="GO" id="GO:0043161">
    <property type="term" value="P:proteasome-mediated ubiquitin-dependent protein catabolic process"/>
    <property type="evidence" value="ECO:0007669"/>
    <property type="project" value="InterPro"/>
</dbReference>
<dbReference type="GO" id="GO:0034657">
    <property type="term" value="C:GID complex"/>
    <property type="evidence" value="ECO:0007669"/>
    <property type="project" value="TreeGrafter"/>
</dbReference>
<dbReference type="InterPro" id="IPR045098">
    <property type="entry name" value="Fyv10_fam"/>
</dbReference>
<dbReference type="EMBL" id="RRYP01008841">
    <property type="protein sequence ID" value="TNV79496.1"/>
    <property type="molecule type" value="Genomic_DNA"/>
</dbReference>
<gene>
    <name evidence="1" type="ORF">FGO68_gene3076</name>
</gene>
<evidence type="ECO:0000313" key="2">
    <source>
        <dbReference type="Proteomes" id="UP000785679"/>
    </source>
</evidence>
<dbReference type="InterPro" id="IPR006594">
    <property type="entry name" value="LisH"/>
</dbReference>
<reference evidence="1" key="1">
    <citation type="submission" date="2019-06" db="EMBL/GenBank/DDBJ databases">
        <authorList>
            <person name="Zheng W."/>
        </authorList>
    </citation>
    <scope>NUCLEOTIDE SEQUENCE</scope>
    <source>
        <strain evidence="1">QDHG01</strain>
    </source>
</reference>
<keyword evidence="2" id="KW-1185">Reference proteome</keyword>
<name>A0A8J8NST1_HALGN</name>
<protein>
    <submittedName>
        <fullName evidence="1">Uncharacterized protein</fullName>
    </submittedName>
</protein>
<dbReference type="GO" id="GO:0005737">
    <property type="term" value="C:cytoplasm"/>
    <property type="evidence" value="ECO:0007669"/>
    <property type="project" value="TreeGrafter"/>
</dbReference>
<dbReference type="OrthoDB" id="1933281at2759"/>
<evidence type="ECO:0000313" key="1">
    <source>
        <dbReference type="EMBL" id="TNV79496.1"/>
    </source>
</evidence>
<sequence>MLQELIEELDKGKVRVQESRKEIFGRIDALIGELTTAKSNIEKQLSAEETQQQMTVAAQLNQLPKKGQDTLKRVINTNKTYYENLSKFGKFVAKEFPPKPEYEEPFFKDYIIDKSALNQTIAEHMFRSGFNQAGDTFTKEVIGQLGQEDEEQLVSEEFKAKFKTLNLIVKEMRNGVLSGAKAWAREHTQQLGELGSDLLYAMVKSEFLIMLQQGKELSQIHDGGADIKMEDASEQGW</sequence>
<dbReference type="GO" id="GO:0004842">
    <property type="term" value="F:ubiquitin-protein transferase activity"/>
    <property type="evidence" value="ECO:0007669"/>
    <property type="project" value="InterPro"/>
</dbReference>
<organism evidence="1 2">
    <name type="scientific">Halteria grandinella</name>
    <dbReference type="NCBI Taxonomy" id="5974"/>
    <lineage>
        <taxon>Eukaryota</taxon>
        <taxon>Sar</taxon>
        <taxon>Alveolata</taxon>
        <taxon>Ciliophora</taxon>
        <taxon>Intramacronucleata</taxon>
        <taxon>Spirotrichea</taxon>
        <taxon>Stichotrichia</taxon>
        <taxon>Sporadotrichida</taxon>
        <taxon>Halteriidae</taxon>
        <taxon>Halteria</taxon>
    </lineage>
</organism>
<dbReference type="GO" id="GO:0005634">
    <property type="term" value="C:nucleus"/>
    <property type="evidence" value="ECO:0007669"/>
    <property type="project" value="TreeGrafter"/>
</dbReference>
<proteinExistence type="predicted"/>
<accession>A0A8J8NST1</accession>
<dbReference type="PANTHER" id="PTHR12170:SF3">
    <property type="entry name" value="GH10162P"/>
    <property type="match status" value="1"/>
</dbReference>
<comment type="caution">
    <text evidence="1">The sequence shown here is derived from an EMBL/GenBank/DDBJ whole genome shotgun (WGS) entry which is preliminary data.</text>
</comment>